<proteinExistence type="predicted"/>
<evidence type="ECO:0000259" key="1">
    <source>
        <dbReference type="PROSITE" id="PS51166"/>
    </source>
</evidence>
<dbReference type="InterPro" id="IPR002044">
    <property type="entry name" value="CBM20"/>
</dbReference>
<protein>
    <submittedName>
        <fullName evidence="2">2,3-dihydroxyphenylpropionate/2, 3-dihydroxicinnamic acid 1,2-dioxygenase, variant 2</fullName>
    </submittedName>
</protein>
<feature type="domain" description="CBM20" evidence="1">
    <location>
        <begin position="1"/>
        <end position="62"/>
    </location>
</feature>
<gene>
    <name evidence="2" type="ORF">CYMTET_28379</name>
</gene>
<dbReference type="PANTHER" id="PTHR47453:SF1">
    <property type="entry name" value="PHOSPHOGLUCAN, WATER DIKINASE, CHLOROPLASTIC"/>
    <property type="match status" value="1"/>
</dbReference>
<dbReference type="Pfam" id="PF00686">
    <property type="entry name" value="CBM_20"/>
    <property type="match status" value="1"/>
</dbReference>
<sequence length="192" mass="21388">MAMQWNDGDIWTCEVPLVAGEKVSFKFLIKEAGGNVQWESIPDRQVDIPNSERATIVGRFNNDETRCTDGDANDNEGGQLLGGAISRPDVELSSKVQWHGKDVTFMRSNEHTSDRTGTWDTTGLTGTALRLVEADRNAGSWWQKMQVVEEHLGWGKKPDLEALACCSIYLQWIAYCLTQIPIPDGDVPPMFS</sequence>
<organism evidence="2 3">
    <name type="scientific">Cymbomonas tetramitiformis</name>
    <dbReference type="NCBI Taxonomy" id="36881"/>
    <lineage>
        <taxon>Eukaryota</taxon>
        <taxon>Viridiplantae</taxon>
        <taxon>Chlorophyta</taxon>
        <taxon>Pyramimonadophyceae</taxon>
        <taxon>Pyramimonadales</taxon>
        <taxon>Pyramimonadaceae</taxon>
        <taxon>Cymbomonas</taxon>
    </lineage>
</organism>
<evidence type="ECO:0000313" key="3">
    <source>
        <dbReference type="Proteomes" id="UP001190700"/>
    </source>
</evidence>
<dbReference type="InterPro" id="IPR013783">
    <property type="entry name" value="Ig-like_fold"/>
</dbReference>
<dbReference type="PROSITE" id="PS51166">
    <property type="entry name" value="CBM20"/>
    <property type="match status" value="1"/>
</dbReference>
<dbReference type="Proteomes" id="UP001190700">
    <property type="component" value="Unassembled WGS sequence"/>
</dbReference>
<dbReference type="AlphaFoldDB" id="A0AAE0FNL7"/>
<dbReference type="Gene3D" id="2.60.40.10">
    <property type="entry name" value="Immunoglobulins"/>
    <property type="match status" value="1"/>
</dbReference>
<name>A0AAE0FNL7_9CHLO</name>
<reference evidence="2 3" key="1">
    <citation type="journal article" date="2015" name="Genome Biol. Evol.">
        <title>Comparative Genomics of a Bacterivorous Green Alga Reveals Evolutionary Causalities and Consequences of Phago-Mixotrophic Mode of Nutrition.</title>
        <authorList>
            <person name="Burns J.A."/>
            <person name="Paasch A."/>
            <person name="Narechania A."/>
            <person name="Kim E."/>
        </authorList>
    </citation>
    <scope>NUCLEOTIDE SEQUENCE [LARGE SCALE GENOMIC DNA]</scope>
    <source>
        <strain evidence="2 3">PLY_AMNH</strain>
    </source>
</reference>
<dbReference type="GO" id="GO:2001070">
    <property type="term" value="F:starch binding"/>
    <property type="evidence" value="ECO:0007669"/>
    <property type="project" value="InterPro"/>
</dbReference>
<dbReference type="SUPFAM" id="SSF49452">
    <property type="entry name" value="Starch-binding domain-like"/>
    <property type="match status" value="1"/>
</dbReference>
<comment type="caution">
    <text evidence="2">The sequence shown here is derived from an EMBL/GenBank/DDBJ whole genome shotgun (WGS) entry which is preliminary data.</text>
</comment>
<dbReference type="PANTHER" id="PTHR47453">
    <property type="entry name" value="PHOSPHOGLUCAN, WATER DIKINASE, CHLOROPLASTIC"/>
    <property type="match status" value="1"/>
</dbReference>
<keyword evidence="3" id="KW-1185">Reference proteome</keyword>
<accession>A0AAE0FNL7</accession>
<dbReference type="EMBL" id="LGRX02015951">
    <property type="protein sequence ID" value="KAK3262785.1"/>
    <property type="molecule type" value="Genomic_DNA"/>
</dbReference>
<dbReference type="InterPro" id="IPR013784">
    <property type="entry name" value="Carb-bd-like_fold"/>
</dbReference>
<evidence type="ECO:0000313" key="2">
    <source>
        <dbReference type="EMBL" id="KAK3262785.1"/>
    </source>
</evidence>